<dbReference type="Gene3D" id="3.10.450.50">
    <property type="match status" value="1"/>
</dbReference>
<reference evidence="3" key="1">
    <citation type="journal article" date="2019" name="Int. J. Syst. Evol. Microbiol.">
        <title>The Global Catalogue of Microorganisms (GCM) 10K type strain sequencing project: providing services to taxonomists for standard genome sequencing and annotation.</title>
        <authorList>
            <consortium name="The Broad Institute Genomics Platform"/>
            <consortium name="The Broad Institute Genome Sequencing Center for Infectious Disease"/>
            <person name="Wu L."/>
            <person name="Ma J."/>
        </authorList>
    </citation>
    <scope>NUCLEOTIDE SEQUENCE [LARGE SCALE GENOMIC DNA]</scope>
    <source>
        <strain evidence="3">KCTC 52231</strain>
    </source>
</reference>
<dbReference type="InterPro" id="IPR037401">
    <property type="entry name" value="SnoaL-like"/>
</dbReference>
<gene>
    <name evidence="2" type="ORF">ACFOHV_20235</name>
</gene>
<accession>A0ABV7I7L5</accession>
<dbReference type="EMBL" id="JBHRTG010000019">
    <property type="protein sequence ID" value="MFC3165616.1"/>
    <property type="molecule type" value="Genomic_DNA"/>
</dbReference>
<evidence type="ECO:0000313" key="3">
    <source>
        <dbReference type="Proteomes" id="UP001595647"/>
    </source>
</evidence>
<evidence type="ECO:0000259" key="1">
    <source>
        <dbReference type="Pfam" id="PF13474"/>
    </source>
</evidence>
<protein>
    <submittedName>
        <fullName evidence="2">SgcJ/EcaC family oxidoreductase</fullName>
    </submittedName>
</protein>
<dbReference type="Pfam" id="PF13474">
    <property type="entry name" value="SnoaL_3"/>
    <property type="match status" value="1"/>
</dbReference>
<proteinExistence type="predicted"/>
<sequence>MSEDSTVAAGSPPQLAARDMAAIRGLINDMARAWNAGDGAAYADVFTRDCDYVTFNGERLRGRDAVARSHQNLFDTHLKGSRLIVENVDVRPINNDVALVHCTGNSMLRWQKKAPKSRKSLQTLVATRTEYGWRFAAFHNTRIFKITAFRAVLMMLGL</sequence>
<dbReference type="SUPFAM" id="SSF54427">
    <property type="entry name" value="NTF2-like"/>
    <property type="match status" value="1"/>
</dbReference>
<evidence type="ECO:0000313" key="2">
    <source>
        <dbReference type="EMBL" id="MFC3165616.1"/>
    </source>
</evidence>
<dbReference type="RefSeq" id="WP_182308220.1">
    <property type="nucleotide sequence ID" value="NZ_CP059897.1"/>
</dbReference>
<dbReference type="NCBIfam" id="TIGR02246">
    <property type="entry name" value="SgcJ/EcaC family oxidoreductase"/>
    <property type="match status" value="1"/>
</dbReference>
<organism evidence="2 3">
    <name type="scientific">Ciceribacter thiooxidans</name>
    <dbReference type="NCBI Taxonomy" id="1969821"/>
    <lineage>
        <taxon>Bacteria</taxon>
        <taxon>Pseudomonadati</taxon>
        <taxon>Pseudomonadota</taxon>
        <taxon>Alphaproteobacteria</taxon>
        <taxon>Hyphomicrobiales</taxon>
        <taxon>Rhizobiaceae</taxon>
        <taxon>Ciceribacter</taxon>
    </lineage>
</organism>
<dbReference type="InterPro" id="IPR032710">
    <property type="entry name" value="NTF2-like_dom_sf"/>
</dbReference>
<name>A0ABV7I7L5_9HYPH</name>
<feature type="domain" description="SnoaL-like" evidence="1">
    <location>
        <begin position="23"/>
        <end position="139"/>
    </location>
</feature>
<dbReference type="InterPro" id="IPR011944">
    <property type="entry name" value="Steroid_delta5-4_isomerase"/>
</dbReference>
<keyword evidence="3" id="KW-1185">Reference proteome</keyword>
<dbReference type="Proteomes" id="UP001595647">
    <property type="component" value="Unassembled WGS sequence"/>
</dbReference>
<comment type="caution">
    <text evidence="2">The sequence shown here is derived from an EMBL/GenBank/DDBJ whole genome shotgun (WGS) entry which is preliminary data.</text>
</comment>